<gene>
    <name evidence="9" type="ORF">OXH55_06475</name>
</gene>
<protein>
    <submittedName>
        <fullName evidence="9">L,D-transpeptidase</fullName>
    </submittedName>
</protein>
<evidence type="ECO:0000259" key="8">
    <source>
        <dbReference type="PROSITE" id="PS52029"/>
    </source>
</evidence>
<comment type="caution">
    <text evidence="9">The sequence shown here is derived from an EMBL/GenBank/DDBJ whole genome shotgun (WGS) entry which is preliminary data.</text>
</comment>
<evidence type="ECO:0000256" key="1">
    <source>
        <dbReference type="ARBA" id="ARBA00004752"/>
    </source>
</evidence>
<accession>A0ABT4CQB9</accession>
<feature type="domain" description="L,D-TPase catalytic" evidence="8">
    <location>
        <begin position="330"/>
        <end position="451"/>
    </location>
</feature>
<dbReference type="InterPro" id="IPR005490">
    <property type="entry name" value="LD_TPept_cat_dom"/>
</dbReference>
<evidence type="ECO:0000256" key="6">
    <source>
        <dbReference type="PROSITE-ProRule" id="PRU01373"/>
    </source>
</evidence>
<evidence type="ECO:0000313" key="9">
    <source>
        <dbReference type="EMBL" id="MCY6370276.1"/>
    </source>
</evidence>
<dbReference type="RefSeq" id="WP_268048984.1">
    <property type="nucleotide sequence ID" value="NZ_JAPQES010000001.1"/>
</dbReference>
<keyword evidence="2" id="KW-0808">Transferase</keyword>
<evidence type="ECO:0000256" key="5">
    <source>
        <dbReference type="ARBA" id="ARBA00023316"/>
    </source>
</evidence>
<dbReference type="Pfam" id="PF03734">
    <property type="entry name" value="YkuD"/>
    <property type="match status" value="1"/>
</dbReference>
<dbReference type="InterPro" id="IPR050979">
    <property type="entry name" value="LD-transpeptidase"/>
</dbReference>
<sequence length="452" mass="51424">MKRTSVRFAAITMVMSFFFTIACRTSIAYGAQSIPEVEKIVYEYKNVCEGDTQTIDILSRSSSKAQYRVWICNKKTGEWQDITKGFTSPVSENQILRVTTPKLTEGEYDVSIWVKRAGVAPLNKKGFDKYFLSKMKCLKSNEQEPTIKLDCIKDNYSKNEAIEVKNESSKELYKYNVYIYDILHSKTVKSYSTQYKDSFSWKSSSDGIYLFKIKLNSGEKIEEIYKLVIVGKPKRPTKKVQVTSKGPKAPKLDSLVVGNTSETNIIYVKQQPKSNSRTVGYIYGSLQGIKILKTVGNYYYVETTDYRTLNKITGYIPTWNVKTVKPNKSYSVLVDISDQHIYVFKDGKLIRNIVCSTGNDWTPTPQGTYLIGSRGPSFLTGTNKSIICYNWVRFNNNFLFHSVLCTKNGQPISSAVAKLGHKASHGCIRMPLEESKWFYNNVPRGSLLVIQQ</sequence>
<dbReference type="InterPro" id="IPR038063">
    <property type="entry name" value="Transpep_catalytic_dom"/>
</dbReference>
<dbReference type="PANTHER" id="PTHR30582">
    <property type="entry name" value="L,D-TRANSPEPTIDASE"/>
    <property type="match status" value="1"/>
</dbReference>
<dbReference type="PROSITE" id="PS51257">
    <property type="entry name" value="PROKAR_LIPOPROTEIN"/>
    <property type="match status" value="1"/>
</dbReference>
<reference evidence="9" key="1">
    <citation type="submission" date="2022-12" db="EMBL/GenBank/DDBJ databases">
        <authorList>
            <person name="Wang J."/>
        </authorList>
    </citation>
    <scope>NUCLEOTIDE SEQUENCE</scope>
    <source>
        <strain evidence="9">HY-42-06</strain>
    </source>
</reference>
<dbReference type="CDD" id="cd16913">
    <property type="entry name" value="YkuD_like"/>
    <property type="match status" value="1"/>
</dbReference>
<evidence type="ECO:0000256" key="2">
    <source>
        <dbReference type="ARBA" id="ARBA00022679"/>
    </source>
</evidence>
<dbReference type="Proteomes" id="UP001079657">
    <property type="component" value="Unassembled WGS sequence"/>
</dbReference>
<name>A0ABT4CQB9_9CLOT</name>
<feature type="active site" description="Nucleophile" evidence="6">
    <location>
        <position position="427"/>
    </location>
</feature>
<dbReference type="Gene3D" id="2.40.440.10">
    <property type="entry name" value="L,D-transpeptidase catalytic domain-like"/>
    <property type="match status" value="1"/>
</dbReference>
<dbReference type="EMBL" id="JAPQES010000001">
    <property type="protein sequence ID" value="MCY6370276.1"/>
    <property type="molecule type" value="Genomic_DNA"/>
</dbReference>
<dbReference type="PANTHER" id="PTHR30582:SF2">
    <property type="entry name" value="L,D-TRANSPEPTIDASE YCIB-RELATED"/>
    <property type="match status" value="1"/>
</dbReference>
<feature type="chain" id="PRO_5045800127" evidence="7">
    <location>
        <begin position="31"/>
        <end position="452"/>
    </location>
</feature>
<keyword evidence="7" id="KW-0732">Signal</keyword>
<evidence type="ECO:0000313" key="10">
    <source>
        <dbReference type="Proteomes" id="UP001079657"/>
    </source>
</evidence>
<proteinExistence type="predicted"/>
<organism evidence="9 10">
    <name type="scientific">Clostridium ganghwense</name>
    <dbReference type="NCBI Taxonomy" id="312089"/>
    <lineage>
        <taxon>Bacteria</taxon>
        <taxon>Bacillati</taxon>
        <taxon>Bacillota</taxon>
        <taxon>Clostridia</taxon>
        <taxon>Eubacteriales</taxon>
        <taxon>Clostridiaceae</taxon>
        <taxon>Clostridium</taxon>
    </lineage>
</organism>
<keyword evidence="10" id="KW-1185">Reference proteome</keyword>
<dbReference type="SUPFAM" id="SSF141523">
    <property type="entry name" value="L,D-transpeptidase catalytic domain-like"/>
    <property type="match status" value="1"/>
</dbReference>
<feature type="signal peptide" evidence="7">
    <location>
        <begin position="1"/>
        <end position="30"/>
    </location>
</feature>
<keyword evidence="5 6" id="KW-0961">Cell wall biogenesis/degradation</keyword>
<keyword evidence="3 6" id="KW-0133">Cell shape</keyword>
<keyword evidence="4 6" id="KW-0573">Peptidoglycan synthesis</keyword>
<dbReference type="PROSITE" id="PS52029">
    <property type="entry name" value="LD_TPASE"/>
    <property type="match status" value="1"/>
</dbReference>
<feature type="active site" description="Proton donor/acceptor" evidence="6">
    <location>
        <position position="401"/>
    </location>
</feature>
<evidence type="ECO:0000256" key="4">
    <source>
        <dbReference type="ARBA" id="ARBA00022984"/>
    </source>
</evidence>
<evidence type="ECO:0000256" key="3">
    <source>
        <dbReference type="ARBA" id="ARBA00022960"/>
    </source>
</evidence>
<evidence type="ECO:0000256" key="7">
    <source>
        <dbReference type="SAM" id="SignalP"/>
    </source>
</evidence>
<comment type="pathway">
    <text evidence="1 6">Cell wall biogenesis; peptidoglycan biosynthesis.</text>
</comment>